<sequence>MIRYRWIRDNLTKEEGYLQKMAQKGYILRRLKGGRYYFDRPDKNKKYFVRLVISTEKVDEPFGAKVVRYIPLTQKLWYNVIYSASEPVKLESDSKAVDMYHKQLLSTGTIQEWKGGFGMMFGIIIFVSQIVFGKNGGFMGSLPMRGLIGLIGAALVLCSIWGIFVGLTNSAGSIHHDDDTNRQNAR</sequence>
<evidence type="ECO:0000313" key="2">
    <source>
        <dbReference type="EMBL" id="WDF82861.1"/>
    </source>
</evidence>
<protein>
    <recommendedName>
        <fullName evidence="4">DUF2812 domain-containing protein</fullName>
    </recommendedName>
</protein>
<keyword evidence="1" id="KW-1133">Transmembrane helix</keyword>
<accession>A0ABY7WRX4</accession>
<evidence type="ECO:0000256" key="1">
    <source>
        <dbReference type="SAM" id="Phobius"/>
    </source>
</evidence>
<keyword evidence="1" id="KW-0812">Transmembrane</keyword>
<keyword evidence="1" id="KW-0472">Membrane</keyword>
<keyword evidence="3" id="KW-1185">Reference proteome</keyword>
<reference evidence="2 3" key="1">
    <citation type="submission" date="2023-02" db="EMBL/GenBank/DDBJ databases">
        <title>Genome sequence of Lacticaseibacillus sp. KACC 23028.</title>
        <authorList>
            <person name="Kim S."/>
            <person name="Heo J."/>
            <person name="Kwon S.-W."/>
        </authorList>
    </citation>
    <scope>NUCLEOTIDE SEQUENCE [LARGE SCALE GENOMIC DNA]</scope>
    <source>
        <strain evidence="2 3">KACC 23028</strain>
    </source>
</reference>
<name>A0ABY7WRX4_9LACO</name>
<dbReference type="RefSeq" id="WP_274260602.1">
    <property type="nucleotide sequence ID" value="NZ_CP117884.1"/>
</dbReference>
<organism evidence="2 3">
    <name type="scientific">Lacticaseibacillus pabuli</name>
    <dbReference type="NCBI Taxonomy" id="3025672"/>
    <lineage>
        <taxon>Bacteria</taxon>
        <taxon>Bacillati</taxon>
        <taxon>Bacillota</taxon>
        <taxon>Bacilli</taxon>
        <taxon>Lactobacillales</taxon>
        <taxon>Lactobacillaceae</taxon>
        <taxon>Lacticaseibacillus</taxon>
    </lineage>
</organism>
<gene>
    <name evidence="2" type="ORF">PQ472_01060</name>
</gene>
<dbReference type="EMBL" id="CP117884">
    <property type="protein sequence ID" value="WDF82861.1"/>
    <property type="molecule type" value="Genomic_DNA"/>
</dbReference>
<feature type="transmembrane region" description="Helical" evidence="1">
    <location>
        <begin position="115"/>
        <end position="132"/>
    </location>
</feature>
<feature type="transmembrane region" description="Helical" evidence="1">
    <location>
        <begin position="144"/>
        <end position="167"/>
    </location>
</feature>
<proteinExistence type="predicted"/>
<evidence type="ECO:0000313" key="3">
    <source>
        <dbReference type="Proteomes" id="UP001220377"/>
    </source>
</evidence>
<dbReference type="Proteomes" id="UP001220377">
    <property type="component" value="Chromosome"/>
</dbReference>
<evidence type="ECO:0008006" key="4">
    <source>
        <dbReference type="Google" id="ProtNLM"/>
    </source>
</evidence>